<organism evidence="2 3">
    <name type="scientific">Cytobacillus depressus</name>
    <dbReference type="NCBI Taxonomy" id="1602942"/>
    <lineage>
        <taxon>Bacteria</taxon>
        <taxon>Bacillati</taxon>
        <taxon>Bacillota</taxon>
        <taxon>Bacilli</taxon>
        <taxon>Bacillales</taxon>
        <taxon>Bacillaceae</taxon>
        <taxon>Cytobacillus</taxon>
    </lineage>
</organism>
<name>A0A6L3V7S4_9BACI</name>
<comment type="caution">
    <text evidence="2">The sequence shown here is derived from an EMBL/GenBank/DDBJ whole genome shotgun (WGS) entry which is preliminary data.</text>
</comment>
<keyword evidence="1" id="KW-0812">Transmembrane</keyword>
<reference evidence="2 3" key="1">
    <citation type="journal article" date="2016" name="Antonie Van Leeuwenhoek">
        <title>Bacillus depressus sp. nov., isolated from soil of a sunflower field.</title>
        <authorList>
            <person name="Wei X."/>
            <person name="Xin D."/>
            <person name="Xin Y."/>
            <person name="Zhang H."/>
            <person name="Wang T."/>
            <person name="Zhang J."/>
        </authorList>
    </citation>
    <scope>NUCLEOTIDE SEQUENCE [LARGE SCALE GENOMIC DNA]</scope>
    <source>
        <strain evidence="2 3">BZ1</strain>
    </source>
</reference>
<keyword evidence="3" id="KW-1185">Reference proteome</keyword>
<keyword evidence="1" id="KW-1133">Transmembrane helix</keyword>
<proteinExistence type="predicted"/>
<keyword evidence="1" id="KW-0472">Membrane</keyword>
<evidence type="ECO:0000313" key="2">
    <source>
        <dbReference type="EMBL" id="KAB2332235.1"/>
    </source>
</evidence>
<sequence>MKIFKNSILGLWPLEMAALYVVLFWNAIFPYDEEVHSRAKFAKDKSEIKATAIKQMQIEYIQEHH</sequence>
<protein>
    <submittedName>
        <fullName evidence="2">Uncharacterized protein</fullName>
    </submittedName>
</protein>
<evidence type="ECO:0000313" key="3">
    <source>
        <dbReference type="Proteomes" id="UP000481030"/>
    </source>
</evidence>
<evidence type="ECO:0000256" key="1">
    <source>
        <dbReference type="SAM" id="Phobius"/>
    </source>
</evidence>
<accession>A0A6L3V7S4</accession>
<dbReference type="Proteomes" id="UP000481030">
    <property type="component" value="Unassembled WGS sequence"/>
</dbReference>
<gene>
    <name evidence="2" type="ORF">F7731_16810</name>
</gene>
<feature type="transmembrane region" description="Helical" evidence="1">
    <location>
        <begin position="7"/>
        <end position="28"/>
    </location>
</feature>
<dbReference type="AlphaFoldDB" id="A0A6L3V7S4"/>
<dbReference type="EMBL" id="WBOS01000009">
    <property type="protein sequence ID" value="KAB2332235.1"/>
    <property type="molecule type" value="Genomic_DNA"/>
</dbReference>